<dbReference type="EMBL" id="BLXT01001405">
    <property type="protein sequence ID" value="GFN85386.1"/>
    <property type="molecule type" value="Genomic_DNA"/>
</dbReference>
<dbReference type="Proteomes" id="UP000735302">
    <property type="component" value="Unassembled WGS sequence"/>
</dbReference>
<feature type="region of interest" description="Disordered" evidence="1">
    <location>
        <begin position="82"/>
        <end position="102"/>
    </location>
</feature>
<sequence>MMTSLLDPFALKYDQVVNSTAISPVSQRIDFSWIITKLGTLANKSHRLAPTHPASPCSNIPSQGTIANKRARAVVHTFFTSKGDKGAGRFEASRRPNSPLTL</sequence>
<evidence type="ECO:0000313" key="3">
    <source>
        <dbReference type="Proteomes" id="UP000735302"/>
    </source>
</evidence>
<name>A0AAV3YTD3_9GAST</name>
<proteinExistence type="predicted"/>
<organism evidence="2 3">
    <name type="scientific">Plakobranchus ocellatus</name>
    <dbReference type="NCBI Taxonomy" id="259542"/>
    <lineage>
        <taxon>Eukaryota</taxon>
        <taxon>Metazoa</taxon>
        <taxon>Spiralia</taxon>
        <taxon>Lophotrochozoa</taxon>
        <taxon>Mollusca</taxon>
        <taxon>Gastropoda</taxon>
        <taxon>Heterobranchia</taxon>
        <taxon>Euthyneura</taxon>
        <taxon>Panpulmonata</taxon>
        <taxon>Sacoglossa</taxon>
        <taxon>Placobranchoidea</taxon>
        <taxon>Plakobranchidae</taxon>
        <taxon>Plakobranchus</taxon>
    </lineage>
</organism>
<comment type="caution">
    <text evidence="2">The sequence shown here is derived from an EMBL/GenBank/DDBJ whole genome shotgun (WGS) entry which is preliminary data.</text>
</comment>
<evidence type="ECO:0000313" key="2">
    <source>
        <dbReference type="EMBL" id="GFN85386.1"/>
    </source>
</evidence>
<reference evidence="2 3" key="1">
    <citation type="journal article" date="2021" name="Elife">
        <title>Chloroplast acquisition without the gene transfer in kleptoplastic sea slugs, Plakobranchus ocellatus.</title>
        <authorList>
            <person name="Maeda T."/>
            <person name="Takahashi S."/>
            <person name="Yoshida T."/>
            <person name="Shimamura S."/>
            <person name="Takaki Y."/>
            <person name="Nagai Y."/>
            <person name="Toyoda A."/>
            <person name="Suzuki Y."/>
            <person name="Arimoto A."/>
            <person name="Ishii H."/>
            <person name="Satoh N."/>
            <person name="Nishiyama T."/>
            <person name="Hasebe M."/>
            <person name="Maruyama T."/>
            <person name="Minagawa J."/>
            <person name="Obokata J."/>
            <person name="Shigenobu S."/>
        </authorList>
    </citation>
    <scope>NUCLEOTIDE SEQUENCE [LARGE SCALE GENOMIC DNA]</scope>
</reference>
<feature type="compositionally biased region" description="Basic and acidic residues" evidence="1">
    <location>
        <begin position="82"/>
        <end position="94"/>
    </location>
</feature>
<evidence type="ECO:0000256" key="1">
    <source>
        <dbReference type="SAM" id="MobiDB-lite"/>
    </source>
</evidence>
<gene>
    <name evidence="2" type="ORF">PoB_001189200</name>
</gene>
<protein>
    <submittedName>
        <fullName evidence="2">Uncharacterized protein</fullName>
    </submittedName>
</protein>
<dbReference type="AlphaFoldDB" id="A0AAV3YTD3"/>
<accession>A0AAV3YTD3</accession>
<keyword evidence="3" id="KW-1185">Reference proteome</keyword>